<gene>
    <name evidence="2" type="ORF">IWW36_005849</name>
</gene>
<feature type="non-terminal residue" evidence="2">
    <location>
        <position position="283"/>
    </location>
</feature>
<evidence type="ECO:0000313" key="2">
    <source>
        <dbReference type="EMBL" id="KAJ2842592.1"/>
    </source>
</evidence>
<feature type="compositionally biased region" description="Polar residues" evidence="1">
    <location>
        <begin position="234"/>
        <end position="246"/>
    </location>
</feature>
<organism evidence="2 3">
    <name type="scientific">Coemansia brasiliensis</name>
    <dbReference type="NCBI Taxonomy" id="2650707"/>
    <lineage>
        <taxon>Eukaryota</taxon>
        <taxon>Fungi</taxon>
        <taxon>Fungi incertae sedis</taxon>
        <taxon>Zoopagomycota</taxon>
        <taxon>Kickxellomycotina</taxon>
        <taxon>Kickxellomycetes</taxon>
        <taxon>Kickxellales</taxon>
        <taxon>Kickxellaceae</taxon>
        <taxon>Coemansia</taxon>
    </lineage>
</organism>
<protein>
    <submittedName>
        <fullName evidence="2">Uncharacterized protein</fullName>
    </submittedName>
</protein>
<feature type="compositionally biased region" description="Low complexity" evidence="1">
    <location>
        <begin position="57"/>
        <end position="76"/>
    </location>
</feature>
<dbReference type="EMBL" id="JANBUW010001706">
    <property type="protein sequence ID" value="KAJ2842592.1"/>
    <property type="molecule type" value="Genomic_DNA"/>
</dbReference>
<feature type="compositionally biased region" description="Low complexity" evidence="1">
    <location>
        <begin position="154"/>
        <end position="171"/>
    </location>
</feature>
<dbReference type="AlphaFoldDB" id="A0A9W8I2H6"/>
<name>A0A9W8I2H6_9FUNG</name>
<dbReference type="Proteomes" id="UP001139887">
    <property type="component" value="Unassembled WGS sequence"/>
</dbReference>
<evidence type="ECO:0000313" key="3">
    <source>
        <dbReference type="Proteomes" id="UP001139887"/>
    </source>
</evidence>
<feature type="compositionally biased region" description="Polar residues" evidence="1">
    <location>
        <begin position="180"/>
        <end position="194"/>
    </location>
</feature>
<feature type="region of interest" description="Disordered" evidence="1">
    <location>
        <begin position="135"/>
        <end position="195"/>
    </location>
</feature>
<reference evidence="2" key="1">
    <citation type="submission" date="2022-07" db="EMBL/GenBank/DDBJ databases">
        <title>Phylogenomic reconstructions and comparative analyses of Kickxellomycotina fungi.</title>
        <authorList>
            <person name="Reynolds N.K."/>
            <person name="Stajich J.E."/>
            <person name="Barry K."/>
            <person name="Grigoriev I.V."/>
            <person name="Crous P."/>
            <person name="Smith M.E."/>
        </authorList>
    </citation>
    <scope>NUCLEOTIDE SEQUENCE</scope>
    <source>
        <strain evidence="2">NRRL 1566</strain>
    </source>
</reference>
<feature type="compositionally biased region" description="Polar residues" evidence="1">
    <location>
        <begin position="216"/>
        <end position="227"/>
    </location>
</feature>
<feature type="compositionally biased region" description="Polar residues" evidence="1">
    <location>
        <begin position="84"/>
        <end position="112"/>
    </location>
</feature>
<accession>A0A9W8I2H6</accession>
<dbReference type="OrthoDB" id="5588513at2759"/>
<evidence type="ECO:0000256" key="1">
    <source>
        <dbReference type="SAM" id="MobiDB-lite"/>
    </source>
</evidence>
<feature type="region of interest" description="Disordered" evidence="1">
    <location>
        <begin position="1"/>
        <end position="118"/>
    </location>
</feature>
<proteinExistence type="predicted"/>
<comment type="caution">
    <text evidence="2">The sequence shown here is derived from an EMBL/GenBank/DDBJ whole genome shotgun (WGS) entry which is preliminary data.</text>
</comment>
<feature type="region of interest" description="Disordered" evidence="1">
    <location>
        <begin position="216"/>
        <end position="265"/>
    </location>
</feature>
<keyword evidence="3" id="KW-1185">Reference proteome</keyword>
<sequence length="283" mass="29536">MTGGIFASATSKVQPLRQAFQPDSGSSLETDYMSYTHGSSSGSRSRPLTYDSLATGSLVAQPGSSLSSSQAQSPPQHMLHGYGTTASSYGSNGNINRRWSTQQPLQSPTGGTSYHAFDHSAGHQTLTHSVLAAPQAPDHHSIPTAASVSGGTHPPLAAYANSSSASLPSAPTVHPAPGQALQNRQPGTSSSSLPSVLENDMAAAGFNSVYSQYTPKKSAMKSQSQTPPAMHPQIRSSALAHSQPTLSSSTAAHSHMHAHSYPMPRPVHMSASTLFTHHLHSRP</sequence>